<dbReference type="PANTHER" id="PTHR33332">
    <property type="entry name" value="REVERSE TRANSCRIPTASE DOMAIN-CONTAINING PROTEIN"/>
    <property type="match status" value="1"/>
</dbReference>
<dbReference type="InterPro" id="IPR043502">
    <property type="entry name" value="DNA/RNA_pol_sf"/>
</dbReference>
<evidence type="ECO:0000259" key="1">
    <source>
        <dbReference type="PROSITE" id="PS50878"/>
    </source>
</evidence>
<dbReference type="OrthoDB" id="6434707at2759"/>
<dbReference type="Pfam" id="PF00078">
    <property type="entry name" value="RVT_1"/>
    <property type="match status" value="1"/>
</dbReference>
<keyword evidence="3" id="KW-1185">Reference proteome</keyword>
<keyword evidence="2" id="KW-0808">Transferase</keyword>
<dbReference type="SUPFAM" id="SSF56672">
    <property type="entry name" value="DNA/RNA polymerases"/>
    <property type="match status" value="1"/>
</dbReference>
<keyword evidence="2" id="KW-0695">RNA-directed DNA polymerase</keyword>
<dbReference type="EMBL" id="KK117690">
    <property type="protein sequence ID" value="KFM71137.1"/>
    <property type="molecule type" value="Genomic_DNA"/>
</dbReference>
<protein>
    <submittedName>
        <fullName evidence="2">Putative RNA-directed DNA polymerase from transposon X-element</fullName>
    </submittedName>
</protein>
<feature type="non-terminal residue" evidence="2">
    <location>
        <position position="273"/>
    </location>
</feature>
<dbReference type="STRING" id="407821.A0A087U198"/>
<reference evidence="2 3" key="1">
    <citation type="submission" date="2013-11" db="EMBL/GenBank/DDBJ databases">
        <title>Genome sequencing of Stegodyphus mimosarum.</title>
        <authorList>
            <person name="Bechsgaard J."/>
        </authorList>
    </citation>
    <scope>NUCLEOTIDE SEQUENCE [LARGE SCALE GENOMIC DNA]</scope>
</reference>
<accession>A0A087U198</accession>
<dbReference type="OMA" id="HIGESRT"/>
<feature type="domain" description="Reverse transcriptase" evidence="1">
    <location>
        <begin position="1"/>
        <end position="228"/>
    </location>
</feature>
<sequence>MILPSSVPILKQNPLWSTDPKVGFRKWMSTSQQVVLLSQSIKDALDQRCSALAEFVDFEAAFDKVWRLKCIQKLQKLGVCSNMLFWIRSFLSQRFCATRFRDSVSNFKQSETGLPQGTVISPILFNIFIDDLPSILISDGMTKVALFADDLVIWCYASKGDQFKLNTVLNKSLERLESWSLENNMTVNLGKTNSQYFTLNRQPFTSELVYRGPPLQHNDASTYLGCIFDNKMKWTKHAEHVISKARKRLPILKRLAGAKWGCGRATLNTTYKT</sequence>
<evidence type="ECO:0000313" key="2">
    <source>
        <dbReference type="EMBL" id="KFM71137.1"/>
    </source>
</evidence>
<dbReference type="AlphaFoldDB" id="A0A087U198"/>
<dbReference type="GO" id="GO:0003964">
    <property type="term" value="F:RNA-directed DNA polymerase activity"/>
    <property type="evidence" value="ECO:0007669"/>
    <property type="project" value="UniProtKB-KW"/>
</dbReference>
<keyword evidence="2" id="KW-0548">Nucleotidyltransferase</keyword>
<name>A0A087U198_STEMI</name>
<organism evidence="2 3">
    <name type="scientific">Stegodyphus mimosarum</name>
    <name type="common">African social velvet spider</name>
    <dbReference type="NCBI Taxonomy" id="407821"/>
    <lineage>
        <taxon>Eukaryota</taxon>
        <taxon>Metazoa</taxon>
        <taxon>Ecdysozoa</taxon>
        <taxon>Arthropoda</taxon>
        <taxon>Chelicerata</taxon>
        <taxon>Arachnida</taxon>
        <taxon>Araneae</taxon>
        <taxon>Araneomorphae</taxon>
        <taxon>Entelegynae</taxon>
        <taxon>Eresoidea</taxon>
        <taxon>Eresidae</taxon>
        <taxon>Stegodyphus</taxon>
    </lineage>
</organism>
<dbReference type="Proteomes" id="UP000054359">
    <property type="component" value="Unassembled WGS sequence"/>
</dbReference>
<proteinExistence type="predicted"/>
<gene>
    <name evidence="2" type="ORF">X975_11037</name>
</gene>
<dbReference type="InterPro" id="IPR000477">
    <property type="entry name" value="RT_dom"/>
</dbReference>
<dbReference type="CDD" id="cd01650">
    <property type="entry name" value="RT_nLTR_like"/>
    <property type="match status" value="1"/>
</dbReference>
<dbReference type="PROSITE" id="PS50878">
    <property type="entry name" value="RT_POL"/>
    <property type="match status" value="1"/>
</dbReference>
<evidence type="ECO:0000313" key="3">
    <source>
        <dbReference type="Proteomes" id="UP000054359"/>
    </source>
</evidence>